<dbReference type="EMBL" id="FNAI01000001">
    <property type="protein sequence ID" value="SDD24897.1"/>
    <property type="molecule type" value="Genomic_DNA"/>
</dbReference>
<feature type="transmembrane region" description="Helical" evidence="1">
    <location>
        <begin position="85"/>
        <end position="105"/>
    </location>
</feature>
<dbReference type="AlphaFoldDB" id="A0A1G6T8W8"/>
<evidence type="ECO:0008006" key="4">
    <source>
        <dbReference type="Google" id="ProtNLM"/>
    </source>
</evidence>
<evidence type="ECO:0000313" key="3">
    <source>
        <dbReference type="Proteomes" id="UP000199072"/>
    </source>
</evidence>
<feature type="transmembrane region" description="Helical" evidence="1">
    <location>
        <begin position="61"/>
        <end position="78"/>
    </location>
</feature>
<dbReference type="OrthoDB" id="1432372at2"/>
<feature type="transmembrane region" description="Helical" evidence="1">
    <location>
        <begin position="238"/>
        <end position="255"/>
    </location>
</feature>
<sequence length="550" mass="62025">MVLNRIAFYINKIKSAADWHLLAFLLLFLNVKLAVKIPAIILIYIFRFNFKFGFKFKNSRLPLFYLLIMVIPFISILFNRQAVNLNYIVVILIGMAFWLLCILAIHQVKFSVERNDTAIIHQTLLVFFAVNALVSFINIALIVKATGNINPYTYQGEYQKYFISTGDYIRGLTFDTSTTNAVLSAFGVVYFLGRKNAVMLFVCMATLLLTGSNFINLVLLLIFILLFAFKTDKLQKSFIVICLVFLGIFMAKVSPQNDKYASETVARLFHKEVVTPLPVTGINIAAANNTPLTLDERRRKMALAYTDSVYAVLHPPKSVIVMPATEIYKAEGGRIAIKGPPIHTATYQSSTQTPPEQRQLVEFISTHKQALAITGKEEALPTLPGKAAGFLQTINFFHGNPARILAGAGMGNFSSKLAFRATGLGFAGGYPHKFIYIDHDFMVNHLNLYLNFFSRRSGFHSLTNSPFSVYDQLLGEYGLIGLLVFAIYYLGFFARHYKKLTYGLPVLLLMLSAFFVEYWFEQLSVLILFELLLLLNIKENSTPKPLTNEL</sequence>
<evidence type="ECO:0000256" key="1">
    <source>
        <dbReference type="SAM" id="Phobius"/>
    </source>
</evidence>
<gene>
    <name evidence="2" type="ORF">SAMN05216464_101203</name>
</gene>
<proteinExistence type="predicted"/>
<reference evidence="2 3" key="1">
    <citation type="submission" date="2016-10" db="EMBL/GenBank/DDBJ databases">
        <authorList>
            <person name="de Groot N.N."/>
        </authorList>
    </citation>
    <scope>NUCLEOTIDE SEQUENCE [LARGE SCALE GENOMIC DNA]</scope>
    <source>
        <strain evidence="2 3">47C3B</strain>
    </source>
</reference>
<feature type="transmembrane region" description="Helical" evidence="1">
    <location>
        <begin position="474"/>
        <end position="493"/>
    </location>
</feature>
<feature type="transmembrane region" description="Helical" evidence="1">
    <location>
        <begin position="125"/>
        <end position="147"/>
    </location>
</feature>
<feature type="transmembrane region" description="Helical" evidence="1">
    <location>
        <begin position="500"/>
        <end position="520"/>
    </location>
</feature>
<dbReference type="Proteomes" id="UP000199072">
    <property type="component" value="Unassembled WGS sequence"/>
</dbReference>
<dbReference type="STRING" id="1391627.SAMN05216464_101203"/>
<keyword evidence="1" id="KW-1133">Transmembrane helix</keyword>
<keyword evidence="3" id="KW-1185">Reference proteome</keyword>
<name>A0A1G6T8W8_9SPHI</name>
<feature type="transmembrane region" description="Helical" evidence="1">
    <location>
        <begin position="21"/>
        <end position="46"/>
    </location>
</feature>
<feature type="transmembrane region" description="Helical" evidence="1">
    <location>
        <begin position="198"/>
        <end position="226"/>
    </location>
</feature>
<feature type="transmembrane region" description="Helical" evidence="1">
    <location>
        <begin position="168"/>
        <end position="192"/>
    </location>
</feature>
<keyword evidence="1" id="KW-0472">Membrane</keyword>
<accession>A0A1G6T8W8</accession>
<evidence type="ECO:0000313" key="2">
    <source>
        <dbReference type="EMBL" id="SDD24897.1"/>
    </source>
</evidence>
<organism evidence="2 3">
    <name type="scientific">Mucilaginibacter pineti</name>
    <dbReference type="NCBI Taxonomy" id="1391627"/>
    <lineage>
        <taxon>Bacteria</taxon>
        <taxon>Pseudomonadati</taxon>
        <taxon>Bacteroidota</taxon>
        <taxon>Sphingobacteriia</taxon>
        <taxon>Sphingobacteriales</taxon>
        <taxon>Sphingobacteriaceae</taxon>
        <taxon>Mucilaginibacter</taxon>
    </lineage>
</organism>
<protein>
    <recommendedName>
        <fullName evidence="4">O-Antigen ligase</fullName>
    </recommendedName>
</protein>
<dbReference type="RefSeq" id="WP_091142761.1">
    <property type="nucleotide sequence ID" value="NZ_FNAI01000001.1"/>
</dbReference>
<keyword evidence="1" id="KW-0812">Transmembrane</keyword>